<dbReference type="GO" id="GO:0005763">
    <property type="term" value="C:mitochondrial small ribosomal subunit"/>
    <property type="evidence" value="ECO:0007669"/>
    <property type="project" value="InterPro"/>
</dbReference>
<evidence type="ECO:0000256" key="6">
    <source>
        <dbReference type="ARBA" id="ARBA00023274"/>
    </source>
</evidence>
<protein>
    <recommendedName>
        <fullName evidence="7">Small ribosomal subunit protein mS29</fullName>
    </recommendedName>
</protein>
<keyword evidence="4" id="KW-0689">Ribosomal protein</keyword>
<reference evidence="8" key="1">
    <citation type="journal article" date="2023" name="Mol. Phylogenet. Evol.">
        <title>Genome-scale phylogeny and comparative genomics of the fungal order Sordariales.</title>
        <authorList>
            <person name="Hensen N."/>
            <person name="Bonometti L."/>
            <person name="Westerberg I."/>
            <person name="Brannstrom I.O."/>
            <person name="Guillou S."/>
            <person name="Cros-Aarteil S."/>
            <person name="Calhoun S."/>
            <person name="Haridas S."/>
            <person name="Kuo A."/>
            <person name="Mondo S."/>
            <person name="Pangilinan J."/>
            <person name="Riley R."/>
            <person name="LaButti K."/>
            <person name="Andreopoulos B."/>
            <person name="Lipzen A."/>
            <person name="Chen C."/>
            <person name="Yan M."/>
            <person name="Daum C."/>
            <person name="Ng V."/>
            <person name="Clum A."/>
            <person name="Steindorff A."/>
            <person name="Ohm R.A."/>
            <person name="Martin F."/>
            <person name="Silar P."/>
            <person name="Natvig D.O."/>
            <person name="Lalanne C."/>
            <person name="Gautier V."/>
            <person name="Ament-Velasquez S.L."/>
            <person name="Kruys A."/>
            <person name="Hutchinson M.I."/>
            <person name="Powell A.J."/>
            <person name="Barry K."/>
            <person name="Miller A.N."/>
            <person name="Grigoriev I.V."/>
            <person name="Debuchy R."/>
            <person name="Gladieux P."/>
            <person name="Hiltunen Thoren M."/>
            <person name="Johannesson H."/>
        </authorList>
    </citation>
    <scope>NUCLEOTIDE SEQUENCE</scope>
    <source>
        <strain evidence="8">PSN309</strain>
    </source>
</reference>
<comment type="similarity">
    <text evidence="2">Belongs to the mitochondrion-specific ribosomal protein mS29 family.</text>
</comment>
<keyword evidence="6" id="KW-0687">Ribonucleoprotein</keyword>
<evidence type="ECO:0000256" key="1">
    <source>
        <dbReference type="ARBA" id="ARBA00004173"/>
    </source>
</evidence>
<dbReference type="Proteomes" id="UP001302126">
    <property type="component" value="Unassembled WGS sequence"/>
</dbReference>
<dbReference type="Pfam" id="PF10236">
    <property type="entry name" value="DAP3"/>
    <property type="match status" value="1"/>
</dbReference>
<evidence type="ECO:0000256" key="3">
    <source>
        <dbReference type="ARBA" id="ARBA00022946"/>
    </source>
</evidence>
<keyword evidence="9" id="KW-1185">Reference proteome</keyword>
<dbReference type="InterPro" id="IPR017082">
    <property type="entry name" value="Ribosomal_mS29_fun"/>
</dbReference>
<keyword evidence="5" id="KW-0496">Mitochondrion</keyword>
<dbReference type="InterPro" id="IPR019368">
    <property type="entry name" value="Ribosomal_mS29"/>
</dbReference>
<evidence type="ECO:0000256" key="2">
    <source>
        <dbReference type="ARBA" id="ARBA00009863"/>
    </source>
</evidence>
<dbReference type="PIRSF" id="PIRSF036996">
    <property type="entry name" value="RSM23"/>
    <property type="match status" value="1"/>
</dbReference>
<proteinExistence type="inferred from homology"/>
<gene>
    <name evidence="8" type="ORF">QBC35DRAFT_483366</name>
</gene>
<evidence type="ECO:0000313" key="8">
    <source>
        <dbReference type="EMBL" id="KAK4192779.1"/>
    </source>
</evidence>
<keyword evidence="3" id="KW-0809">Transit peptide</keyword>
<comment type="subcellular location">
    <subcellularLocation>
        <location evidence="1">Mitochondrion</location>
    </subcellularLocation>
</comment>
<comment type="caution">
    <text evidence="8">The sequence shown here is derived from an EMBL/GenBank/DDBJ whole genome shotgun (WGS) entry which is preliminary data.</text>
</comment>
<evidence type="ECO:0000313" key="9">
    <source>
        <dbReference type="Proteomes" id="UP001302126"/>
    </source>
</evidence>
<dbReference type="GO" id="GO:0003735">
    <property type="term" value="F:structural constituent of ribosome"/>
    <property type="evidence" value="ECO:0007669"/>
    <property type="project" value="TreeGrafter"/>
</dbReference>
<evidence type="ECO:0000256" key="5">
    <source>
        <dbReference type="ARBA" id="ARBA00023128"/>
    </source>
</evidence>
<dbReference type="AlphaFoldDB" id="A0AAN6X2R7"/>
<reference evidence="8" key="2">
    <citation type="submission" date="2023-05" db="EMBL/GenBank/DDBJ databases">
        <authorList>
            <consortium name="Lawrence Berkeley National Laboratory"/>
            <person name="Steindorff A."/>
            <person name="Hensen N."/>
            <person name="Bonometti L."/>
            <person name="Westerberg I."/>
            <person name="Brannstrom I.O."/>
            <person name="Guillou S."/>
            <person name="Cros-Aarteil S."/>
            <person name="Calhoun S."/>
            <person name="Haridas S."/>
            <person name="Kuo A."/>
            <person name="Mondo S."/>
            <person name="Pangilinan J."/>
            <person name="Riley R."/>
            <person name="Labutti K."/>
            <person name="Andreopoulos B."/>
            <person name="Lipzen A."/>
            <person name="Chen C."/>
            <person name="Yanf M."/>
            <person name="Daum C."/>
            <person name="Ng V."/>
            <person name="Clum A."/>
            <person name="Ohm R."/>
            <person name="Martin F."/>
            <person name="Silar P."/>
            <person name="Natvig D."/>
            <person name="Lalanne C."/>
            <person name="Gautier V."/>
            <person name="Ament-Velasquez S.L."/>
            <person name="Kruys A."/>
            <person name="Hutchinson M.I."/>
            <person name="Powell A.J."/>
            <person name="Barry K."/>
            <person name="Miller A.N."/>
            <person name="Grigoriev I.V."/>
            <person name="Debuchy R."/>
            <person name="Gladieux P."/>
            <person name="Thoren M.H."/>
            <person name="Johannesson H."/>
        </authorList>
    </citation>
    <scope>NUCLEOTIDE SEQUENCE</scope>
    <source>
        <strain evidence="8">PSN309</strain>
    </source>
</reference>
<dbReference type="PANTHER" id="PTHR12810">
    <property type="entry name" value="MITOCHONDRIAL 28S RIBOSOMAL PROTEIN S29"/>
    <property type="match status" value="1"/>
</dbReference>
<evidence type="ECO:0000256" key="7">
    <source>
        <dbReference type="ARBA" id="ARBA00035140"/>
    </source>
</evidence>
<dbReference type="PANTHER" id="PTHR12810:SF0">
    <property type="entry name" value="SMALL RIBOSOMAL SUBUNIT PROTEIN MS29"/>
    <property type="match status" value="1"/>
</dbReference>
<sequence>MSAPNCLRCLGRRPSTATTVTAAGRCAPFSTTAVNGNVPMRAKTPNPMAKEIGFRSGARLTIKKKKVNHNEGKAPAPGERKAYRKKIVLSNDNALPVPWLKNMNAEHLASPQSAGKVLSLPSELQDQLRASEAFQPSQNWGFFRKPSTLVRTETVDLVTRMQDSASEKKTLRLVVTGSKLVGKSTMLLQAMAHAYLNGWIVIHIPDAQELVNASTEYGRIPETEPTQYMQPAYALKLLQAIKKANEKVLAKINTVSSHPELPQNIPVNTPLLTLVNAAKEAEGAWPVFHALWSELTNPNANRPPVLFSLDGLSHIMKMSEYRSPSFELIHAHDLAFVRLFNDVLSGNLKFPNGGAVLASTSRSNAPRSPSMEISLAQRKAEQAGAAPEELPKKEPYFKGYDDRVEAVLKSVEVMEVKGLTKPEARSIMEYWAASGMLRAAVDERTVSEKWTLAGNGVLGELERASLLTMKYF</sequence>
<evidence type="ECO:0000256" key="4">
    <source>
        <dbReference type="ARBA" id="ARBA00022980"/>
    </source>
</evidence>
<accession>A0AAN6X2R7</accession>
<dbReference type="EMBL" id="MU864353">
    <property type="protein sequence ID" value="KAK4192779.1"/>
    <property type="molecule type" value="Genomic_DNA"/>
</dbReference>
<name>A0AAN6X2R7_9PEZI</name>
<dbReference type="GO" id="GO:0032543">
    <property type="term" value="P:mitochondrial translation"/>
    <property type="evidence" value="ECO:0007669"/>
    <property type="project" value="InterPro"/>
</dbReference>
<organism evidence="8 9">
    <name type="scientific">Podospora australis</name>
    <dbReference type="NCBI Taxonomy" id="1536484"/>
    <lineage>
        <taxon>Eukaryota</taxon>
        <taxon>Fungi</taxon>
        <taxon>Dikarya</taxon>
        <taxon>Ascomycota</taxon>
        <taxon>Pezizomycotina</taxon>
        <taxon>Sordariomycetes</taxon>
        <taxon>Sordariomycetidae</taxon>
        <taxon>Sordariales</taxon>
        <taxon>Podosporaceae</taxon>
        <taxon>Podospora</taxon>
    </lineage>
</organism>